<reference evidence="3" key="1">
    <citation type="submission" date="2016-04" db="EMBL/GenBank/DDBJ databases">
        <title>Fast-growing isolate from the root nodules of Vavilovia formosa.</title>
        <authorList>
            <person name="Kimeklis A."/>
            <person name="Safronova V."/>
            <person name="Belimov A."/>
            <person name="Andronov E."/>
        </authorList>
    </citation>
    <scope>NUCLEOTIDE SEQUENCE [LARGE SCALE GENOMIC DNA]</scope>
    <source>
        <strain evidence="3">Vaf-46</strain>
    </source>
</reference>
<dbReference type="RefSeq" id="WP_064245147.1">
    <property type="nucleotide sequence ID" value="NZ_CAXUSC020000001.1"/>
</dbReference>
<dbReference type="EMBL" id="LWBS01000011">
    <property type="protein sequence ID" value="OAP97215.1"/>
    <property type="molecule type" value="Genomic_DNA"/>
</dbReference>
<evidence type="ECO:0000256" key="2">
    <source>
        <dbReference type="SAM" id="SignalP"/>
    </source>
</evidence>
<comment type="caution">
    <text evidence="3">The sequence shown here is derived from an EMBL/GenBank/DDBJ whole genome shotgun (WGS) entry which is preliminary data.</text>
</comment>
<feature type="compositionally biased region" description="Polar residues" evidence="1">
    <location>
        <begin position="91"/>
        <end position="100"/>
    </location>
</feature>
<feature type="chain" id="PRO_5008099802" evidence="2">
    <location>
        <begin position="28"/>
        <end position="100"/>
    </location>
</feature>
<keyword evidence="2" id="KW-0732">Signal</keyword>
<organism evidence="3">
    <name type="scientific">Rhizobium leguminosarum</name>
    <dbReference type="NCBI Taxonomy" id="384"/>
    <lineage>
        <taxon>Bacteria</taxon>
        <taxon>Pseudomonadati</taxon>
        <taxon>Pseudomonadota</taxon>
        <taxon>Alphaproteobacteria</taxon>
        <taxon>Hyphomicrobiales</taxon>
        <taxon>Rhizobiaceae</taxon>
        <taxon>Rhizobium/Agrobacterium group</taxon>
        <taxon>Rhizobium</taxon>
    </lineage>
</organism>
<feature type="region of interest" description="Disordered" evidence="1">
    <location>
        <begin position="30"/>
        <end position="100"/>
    </location>
</feature>
<feature type="compositionally biased region" description="Polar residues" evidence="1">
    <location>
        <begin position="30"/>
        <end position="50"/>
    </location>
</feature>
<gene>
    <name evidence="3" type="ORF">A4U53_11325</name>
</gene>
<evidence type="ECO:0000313" key="3">
    <source>
        <dbReference type="EMBL" id="OAP97215.1"/>
    </source>
</evidence>
<dbReference type="AlphaFoldDB" id="A0A179C0U1"/>
<name>A0A179C0U1_RHILE</name>
<sequence length="100" mass="10566">MTTTFKNGLMAAAFGAILGLSAFSATAAPLQSSATEQGAATRPVASQETTVQHDRRTTGSIGERASETTGSTHYMMNPKKPLNMDCKLRFNPTSSSSCNY</sequence>
<accession>A0A179C0U1</accession>
<proteinExistence type="predicted"/>
<dbReference type="eggNOG" id="ENOG50318X6">
    <property type="taxonomic scope" value="Bacteria"/>
</dbReference>
<feature type="signal peptide" evidence="2">
    <location>
        <begin position="1"/>
        <end position="27"/>
    </location>
</feature>
<evidence type="ECO:0000256" key="1">
    <source>
        <dbReference type="SAM" id="MobiDB-lite"/>
    </source>
</evidence>
<protein>
    <submittedName>
        <fullName evidence="3">Uncharacterized protein</fullName>
    </submittedName>
</protein>